<dbReference type="BioCyc" id="ECAT999415-HMP:GTTI-620-MONOMER"/>
<dbReference type="STRING" id="999415.HMPREF9943_00600"/>
<keyword evidence="1" id="KW-1133">Transmembrane helix</keyword>
<dbReference type="Proteomes" id="UP000011758">
    <property type="component" value="Unassembled WGS sequence"/>
</dbReference>
<dbReference type="eggNOG" id="COG1269">
    <property type="taxonomic scope" value="Bacteria"/>
</dbReference>
<evidence type="ECO:0000256" key="1">
    <source>
        <dbReference type="SAM" id="Phobius"/>
    </source>
</evidence>
<keyword evidence="1" id="KW-0812">Transmembrane</keyword>
<proteinExistence type="predicted"/>
<dbReference type="AlphaFoldDB" id="M2P9M7"/>
<dbReference type="RefSeq" id="WP_004801881.1">
    <property type="nucleotide sequence ID" value="NZ_KB446647.1"/>
</dbReference>
<evidence type="ECO:0008006" key="4">
    <source>
        <dbReference type="Google" id="ProtNLM"/>
    </source>
</evidence>
<dbReference type="EMBL" id="AGEJ01000011">
    <property type="protein sequence ID" value="EMD17037.1"/>
    <property type="molecule type" value="Genomic_DNA"/>
</dbReference>
<keyword evidence="1" id="KW-0472">Membrane</keyword>
<accession>M2P9M7</accession>
<name>M2P9M7_9FIRM</name>
<feature type="transmembrane region" description="Helical" evidence="1">
    <location>
        <begin position="345"/>
        <end position="371"/>
    </location>
</feature>
<gene>
    <name evidence="2" type="ORF">HMPREF9943_00600</name>
</gene>
<comment type="caution">
    <text evidence="2">The sequence shown here is derived from an EMBL/GenBank/DDBJ whole genome shotgun (WGS) entry which is preliminary data.</text>
</comment>
<feature type="transmembrane region" description="Helical" evidence="1">
    <location>
        <begin position="383"/>
        <end position="405"/>
    </location>
</feature>
<organism evidence="2 3">
    <name type="scientific">Eggerthia catenaformis OT 569 = DSM 20559</name>
    <dbReference type="NCBI Taxonomy" id="999415"/>
    <lineage>
        <taxon>Bacteria</taxon>
        <taxon>Bacillati</taxon>
        <taxon>Bacillota</taxon>
        <taxon>Erysipelotrichia</taxon>
        <taxon>Erysipelotrichales</taxon>
        <taxon>Coprobacillaceae</taxon>
        <taxon>Eggerthia</taxon>
    </lineage>
</organism>
<dbReference type="OrthoDB" id="1649259at2"/>
<reference evidence="2 3" key="1">
    <citation type="submission" date="2013-02" db="EMBL/GenBank/DDBJ databases">
        <title>The Genome Sequence of Lactobacillus catenaformis F0143.</title>
        <authorList>
            <consortium name="The Broad Institute Genome Sequencing Platform"/>
            <person name="Earl A."/>
            <person name="Ward D."/>
            <person name="Feldgarden M."/>
            <person name="Gevers D."/>
            <person name="Izard J."/>
            <person name="Blanton J.M."/>
            <person name="Mathney J."/>
            <person name="Dewhirst F.E."/>
            <person name="Young S.K."/>
            <person name="Zeng Q."/>
            <person name="Gargeya S."/>
            <person name="Fitzgerald M."/>
            <person name="Haas B."/>
            <person name="Abouelleil A."/>
            <person name="Alvarado L."/>
            <person name="Arachchi H.M."/>
            <person name="Berlin A."/>
            <person name="Chapman S.B."/>
            <person name="Gearin G."/>
            <person name="Goldberg J."/>
            <person name="Griggs A."/>
            <person name="Gujja S."/>
            <person name="Hansen M."/>
            <person name="Heiman D."/>
            <person name="Howarth C."/>
            <person name="Larimer J."/>
            <person name="Lui A."/>
            <person name="MacDonald P.J.P."/>
            <person name="McCowen C."/>
            <person name="Montmayeur A."/>
            <person name="Murphy C."/>
            <person name="Neiman D."/>
            <person name="Pearson M."/>
            <person name="Priest M."/>
            <person name="Roberts A."/>
            <person name="Saif S."/>
            <person name="Shea T."/>
            <person name="Sisk P."/>
            <person name="Stolte C."/>
            <person name="Sykes S."/>
            <person name="Wortman J."/>
            <person name="Nusbaum C."/>
            <person name="Birren B."/>
        </authorList>
    </citation>
    <scope>NUCLEOTIDE SEQUENCE [LARGE SCALE GENOMIC DNA]</scope>
    <source>
        <strain evidence="2 3">OT 569</strain>
    </source>
</reference>
<feature type="transmembrane region" description="Helical" evidence="1">
    <location>
        <begin position="411"/>
        <end position="432"/>
    </location>
</feature>
<keyword evidence="3" id="KW-1185">Reference proteome</keyword>
<evidence type="ECO:0000313" key="3">
    <source>
        <dbReference type="Proteomes" id="UP000011758"/>
    </source>
</evidence>
<protein>
    <recommendedName>
        <fullName evidence="4">V-type ATP synthase subunit I</fullName>
    </recommendedName>
</protein>
<evidence type="ECO:0000313" key="2">
    <source>
        <dbReference type="EMBL" id="EMD17037.1"/>
    </source>
</evidence>
<sequence>MAIEAMKIMNIRFSRNNLIDILIRIDELKDFYPILSEKIANDVKNVHQMKISHQYQDIMAHIHNIIHNLDYQIETSLIPDHRMNTLEVNAYLDKLDIRIEEIHKIRQNIIDDKKENEEVIEFLNKFISKDINVEALMDCQYVTVRFGYLDNSRMDNLQYYLEKPFIFDTVLKGAKVTWCYYAVTNGMRGEIDNLFKALDFHEVSIPHIVHGTNTDALRELNEEVQAMDDYIFHMDQKLNILKEEEKQTLTKYYSTSSFLNHLEEMKKYVTDYQSVLSISGYIKEKRYKDIEKHFLGIEDVEFSILPPEIVKDFKEVPVFTDNPPYISCFEGISRPSYSNQRDLTVYYMLLYLIVFMFGFGDFALAALLLIYGIASKRLLIKELGLAALLGGLLYGTCSYFYSLYYVVDMPLFFRLAGGVIILVLGHFVLKLIQGKE</sequence>